<dbReference type="OrthoDB" id="826659at2"/>
<name>A0A3M0H1Q4_9FLAO</name>
<proteinExistence type="predicted"/>
<dbReference type="AlphaFoldDB" id="A0A3M0H1Q4"/>
<organism evidence="1 2">
    <name type="scientific">Dokdonia sinensis</name>
    <dbReference type="NCBI Taxonomy" id="2479847"/>
    <lineage>
        <taxon>Bacteria</taxon>
        <taxon>Pseudomonadati</taxon>
        <taxon>Bacteroidota</taxon>
        <taxon>Flavobacteriia</taxon>
        <taxon>Flavobacteriales</taxon>
        <taxon>Flavobacteriaceae</taxon>
        <taxon>Dokdonia</taxon>
    </lineage>
</organism>
<evidence type="ECO:0000313" key="2">
    <source>
        <dbReference type="Proteomes" id="UP000281985"/>
    </source>
</evidence>
<comment type="caution">
    <text evidence="1">The sequence shown here is derived from an EMBL/GenBank/DDBJ whole genome shotgun (WGS) entry which is preliminary data.</text>
</comment>
<accession>A0A3M0H1Q4</accession>
<protein>
    <recommendedName>
        <fullName evidence="3">Lipocalin-like domain-containing protein</fullName>
    </recommendedName>
</protein>
<keyword evidence="2" id="KW-1185">Reference proteome</keyword>
<evidence type="ECO:0008006" key="3">
    <source>
        <dbReference type="Google" id="ProtNLM"/>
    </source>
</evidence>
<gene>
    <name evidence="1" type="ORF">EAX61_03615</name>
</gene>
<dbReference type="Proteomes" id="UP000281985">
    <property type="component" value="Unassembled WGS sequence"/>
</dbReference>
<dbReference type="EMBL" id="REFV01000002">
    <property type="protein sequence ID" value="RMB63546.1"/>
    <property type="molecule type" value="Genomic_DNA"/>
</dbReference>
<evidence type="ECO:0000313" key="1">
    <source>
        <dbReference type="EMBL" id="RMB63546.1"/>
    </source>
</evidence>
<reference evidence="1 2" key="1">
    <citation type="submission" date="2018-10" db="EMBL/GenBank/DDBJ databases">
        <title>Dokdonia luteus sp. nov., isolated from sea water.</title>
        <authorList>
            <person name="Zhou L.Y."/>
            <person name="Du Z.J."/>
        </authorList>
    </citation>
    <scope>NUCLEOTIDE SEQUENCE [LARGE SCALE GENOMIC DNA]</scope>
    <source>
        <strain evidence="1 2">SH27</strain>
    </source>
</reference>
<sequence>MATASGTWRVSSYIDDGENETSDYNGYDFTFGDDGVLTATNGTTTLVGTWSVSRDDDSSDDDGSSDSDVDFNIFFNVSDDNDFDDLNDDWDIVSVDDDTIVLIDISGGDGSTDRLTFQKN</sequence>